<evidence type="ECO:0000256" key="9">
    <source>
        <dbReference type="ARBA" id="ARBA00023316"/>
    </source>
</evidence>
<dbReference type="Proteomes" id="UP000577362">
    <property type="component" value="Unassembled WGS sequence"/>
</dbReference>
<dbReference type="GO" id="GO:0008360">
    <property type="term" value="P:regulation of cell shape"/>
    <property type="evidence" value="ECO:0007669"/>
    <property type="project" value="UniProtKB-KW"/>
</dbReference>
<feature type="modified residue" description="2-(S-cysteinyl)pyruvic acid O-phosphothioketal" evidence="12">
    <location>
        <position position="117"/>
    </location>
</feature>
<dbReference type="GO" id="GO:0009252">
    <property type="term" value="P:peptidoglycan biosynthetic process"/>
    <property type="evidence" value="ECO:0007669"/>
    <property type="project" value="UniProtKB-UniRule"/>
</dbReference>
<dbReference type="NCBIfam" id="NF006873">
    <property type="entry name" value="PRK09369.1"/>
    <property type="match status" value="1"/>
</dbReference>
<keyword evidence="6 12" id="KW-0133">Cell shape</keyword>
<dbReference type="SUPFAM" id="SSF55205">
    <property type="entry name" value="EPT/RTPC-like"/>
    <property type="match status" value="1"/>
</dbReference>
<feature type="binding site" evidence="12">
    <location>
        <position position="328"/>
    </location>
    <ligand>
        <name>UDP-N-acetyl-alpha-D-glucosamine</name>
        <dbReference type="ChEBI" id="CHEBI:57705"/>
    </ligand>
</feature>
<evidence type="ECO:0000256" key="1">
    <source>
        <dbReference type="ARBA" id="ARBA00004496"/>
    </source>
</evidence>
<evidence type="ECO:0000256" key="12">
    <source>
        <dbReference type="HAMAP-Rule" id="MF_00111"/>
    </source>
</evidence>
<comment type="catalytic activity">
    <reaction evidence="11 12">
        <text>phosphoenolpyruvate + UDP-N-acetyl-alpha-D-glucosamine = UDP-N-acetyl-3-O-(1-carboxyvinyl)-alpha-D-glucosamine + phosphate</text>
        <dbReference type="Rhea" id="RHEA:18681"/>
        <dbReference type="ChEBI" id="CHEBI:43474"/>
        <dbReference type="ChEBI" id="CHEBI:57705"/>
        <dbReference type="ChEBI" id="CHEBI:58702"/>
        <dbReference type="ChEBI" id="CHEBI:68483"/>
        <dbReference type="EC" id="2.5.1.7"/>
    </reaction>
</comment>
<evidence type="ECO:0000256" key="6">
    <source>
        <dbReference type="ARBA" id="ARBA00022960"/>
    </source>
</evidence>
<dbReference type="GO" id="GO:0005737">
    <property type="term" value="C:cytoplasm"/>
    <property type="evidence" value="ECO:0007669"/>
    <property type="project" value="UniProtKB-SubCell"/>
</dbReference>
<dbReference type="NCBIfam" id="TIGR01072">
    <property type="entry name" value="murA"/>
    <property type="match status" value="1"/>
</dbReference>
<feature type="domain" description="Enolpyruvate transferase" evidence="13">
    <location>
        <begin position="10"/>
        <end position="407"/>
    </location>
</feature>
<dbReference type="RefSeq" id="WP_183317318.1">
    <property type="nucleotide sequence ID" value="NZ_JACIEN010000004.1"/>
</dbReference>
<dbReference type="HAMAP" id="MF_00111">
    <property type="entry name" value="MurA"/>
    <property type="match status" value="1"/>
</dbReference>
<name>A0A840C3Y8_9HYPH</name>
<dbReference type="PANTHER" id="PTHR43783:SF1">
    <property type="entry name" value="UDP-N-ACETYLGLUCOSAMINE 1-CARBOXYVINYLTRANSFERASE"/>
    <property type="match status" value="1"/>
</dbReference>
<evidence type="ECO:0000313" key="14">
    <source>
        <dbReference type="EMBL" id="MBB4018328.1"/>
    </source>
</evidence>
<organism evidence="14 15">
    <name type="scientific">Chelatococcus caeni</name>
    <dbReference type="NCBI Taxonomy" id="1348468"/>
    <lineage>
        <taxon>Bacteria</taxon>
        <taxon>Pseudomonadati</taxon>
        <taxon>Pseudomonadota</taxon>
        <taxon>Alphaproteobacteria</taxon>
        <taxon>Hyphomicrobiales</taxon>
        <taxon>Chelatococcaceae</taxon>
        <taxon>Chelatococcus</taxon>
    </lineage>
</organism>
<accession>A0A840C3Y8</accession>
<evidence type="ECO:0000259" key="13">
    <source>
        <dbReference type="Pfam" id="PF00275"/>
    </source>
</evidence>
<comment type="pathway">
    <text evidence="2 12">Cell wall biogenesis; peptidoglycan biosynthesis.</text>
</comment>
<comment type="similarity">
    <text evidence="10 12">Belongs to the EPSP synthase family. MurA subfamily.</text>
</comment>
<feature type="active site" description="Proton donor" evidence="12">
    <location>
        <position position="117"/>
    </location>
</feature>
<keyword evidence="7 12" id="KW-0573">Peptidoglycan synthesis</keyword>
<evidence type="ECO:0000256" key="5">
    <source>
        <dbReference type="ARBA" id="ARBA00022679"/>
    </source>
</evidence>
<evidence type="ECO:0000256" key="8">
    <source>
        <dbReference type="ARBA" id="ARBA00023306"/>
    </source>
</evidence>
<dbReference type="InterPro" id="IPR013792">
    <property type="entry name" value="RNA3'P_cycl/enolpyr_Trfase_a/b"/>
</dbReference>
<feature type="binding site" evidence="12">
    <location>
        <position position="93"/>
    </location>
    <ligand>
        <name>UDP-N-acetyl-alpha-D-glucosamine</name>
        <dbReference type="ChEBI" id="CHEBI:57705"/>
    </ligand>
</feature>
<dbReference type="UniPathway" id="UPA00219"/>
<dbReference type="EC" id="2.5.1.7" evidence="12"/>
<keyword evidence="15" id="KW-1185">Reference proteome</keyword>
<protein>
    <recommendedName>
        <fullName evidence="12">UDP-N-acetylglucosamine 1-carboxyvinyltransferase</fullName>
        <ecNumber evidence="12">2.5.1.7</ecNumber>
    </recommendedName>
    <alternativeName>
        <fullName evidence="12">Enoylpyruvate transferase</fullName>
    </alternativeName>
    <alternativeName>
        <fullName evidence="12">UDP-N-acetylglucosamine enolpyruvyl transferase</fullName>
        <shortName evidence="12">EPT</shortName>
    </alternativeName>
</protein>
<keyword evidence="9 12" id="KW-0961">Cell wall biogenesis/degradation</keyword>
<keyword evidence="3 12" id="KW-0963">Cytoplasm</keyword>
<dbReference type="AlphaFoldDB" id="A0A840C3Y8"/>
<keyword evidence="12" id="KW-0670">Pyruvate</keyword>
<dbReference type="GO" id="GO:0071555">
    <property type="term" value="P:cell wall organization"/>
    <property type="evidence" value="ECO:0007669"/>
    <property type="project" value="UniProtKB-KW"/>
</dbReference>
<keyword evidence="8 12" id="KW-0131">Cell cycle</keyword>
<sequence length="420" mass="44182">MDRLEIIGDVRLEGTVQVAGAKNAALPLLAAGLLSGQSLTLSNVPDVADVHTMAALLRGLGAEVREGPPGVLAISSGSLTNTEATYDIVRKMRASFLVLGPLVARLGEAHISLPGGCAIGTRPVDFHLAAIERLGARVDISGGVIHVDASRGLIGTRIVLPLPSVGATHTAMMAATGAAGETQIVNCARDPEVVDLAHCLNAMGAKIEGAGTHSILVQGGNSWRDARHEIIPDRIEAGTYLMAAAITGGRIEVTGGRLEHLAAVCQVLDEVGVTIFPSDRGLVASRDGPLRSVDLATEAFPGFPTDLQAQYMALMCVADGTAIIREGVFENRFMHVPELLRFGADIRHRGATAIVRGAKRLEGARVMATDLRASACLVLAGLAAKGRTTISRVYHLDRGYEDMERKLKRCGAQIERVSEP</sequence>
<evidence type="ECO:0000256" key="7">
    <source>
        <dbReference type="ARBA" id="ARBA00022984"/>
    </source>
</evidence>
<reference evidence="14 15" key="1">
    <citation type="submission" date="2020-08" db="EMBL/GenBank/DDBJ databases">
        <title>Genomic Encyclopedia of Type Strains, Phase IV (KMG-IV): sequencing the most valuable type-strain genomes for metagenomic binning, comparative biology and taxonomic classification.</title>
        <authorList>
            <person name="Goeker M."/>
        </authorList>
    </citation>
    <scope>NUCLEOTIDE SEQUENCE [LARGE SCALE GENOMIC DNA]</scope>
    <source>
        <strain evidence="14 15">DSM 103737</strain>
    </source>
</reference>
<feature type="binding site" evidence="12">
    <location>
        <begin position="22"/>
        <end position="23"/>
    </location>
    <ligand>
        <name>phosphoenolpyruvate</name>
        <dbReference type="ChEBI" id="CHEBI:58702"/>
    </ligand>
</feature>
<dbReference type="InterPro" id="IPR050068">
    <property type="entry name" value="MurA_subfamily"/>
</dbReference>
<dbReference type="GO" id="GO:0008760">
    <property type="term" value="F:UDP-N-acetylglucosamine 1-carboxyvinyltransferase activity"/>
    <property type="evidence" value="ECO:0007669"/>
    <property type="project" value="UniProtKB-UniRule"/>
</dbReference>
<dbReference type="InterPro" id="IPR001986">
    <property type="entry name" value="Enolpyruvate_Tfrase_dom"/>
</dbReference>
<evidence type="ECO:0000256" key="10">
    <source>
        <dbReference type="ARBA" id="ARBA00038367"/>
    </source>
</evidence>
<evidence type="ECO:0000256" key="3">
    <source>
        <dbReference type="ARBA" id="ARBA00022490"/>
    </source>
</evidence>
<proteinExistence type="inferred from homology"/>
<dbReference type="EMBL" id="JACIEN010000004">
    <property type="protein sequence ID" value="MBB4018328.1"/>
    <property type="molecule type" value="Genomic_DNA"/>
</dbReference>
<keyword evidence="5 12" id="KW-0808">Transferase</keyword>
<comment type="caution">
    <text evidence="12">Lacks conserved residue(s) required for the propagation of feature annotation.</text>
</comment>
<evidence type="ECO:0000256" key="4">
    <source>
        <dbReference type="ARBA" id="ARBA00022618"/>
    </source>
</evidence>
<gene>
    <name evidence="12" type="primary">murA</name>
    <name evidence="14" type="ORF">GGR16_003375</name>
</gene>
<keyword evidence="4 12" id="KW-0132">Cell division</keyword>
<dbReference type="InterPro" id="IPR005750">
    <property type="entry name" value="UDP_GlcNAc_COvinyl_MurA"/>
</dbReference>
<comment type="function">
    <text evidence="12">Cell wall formation. Adds enolpyruvyl to UDP-N-acetylglucosamine.</text>
</comment>
<evidence type="ECO:0000256" key="2">
    <source>
        <dbReference type="ARBA" id="ARBA00004752"/>
    </source>
</evidence>
<dbReference type="GO" id="GO:0019277">
    <property type="term" value="P:UDP-N-acetylgalactosamine biosynthetic process"/>
    <property type="evidence" value="ECO:0007669"/>
    <property type="project" value="InterPro"/>
</dbReference>
<feature type="binding site" evidence="12">
    <location>
        <position position="306"/>
    </location>
    <ligand>
        <name>UDP-N-acetyl-alpha-D-glucosamine</name>
        <dbReference type="ChEBI" id="CHEBI:57705"/>
    </ligand>
</feature>
<comment type="subcellular location">
    <subcellularLocation>
        <location evidence="1 12">Cytoplasm</location>
    </subcellularLocation>
</comment>
<dbReference type="Pfam" id="PF00275">
    <property type="entry name" value="EPSP_synthase"/>
    <property type="match status" value="1"/>
</dbReference>
<dbReference type="PANTHER" id="PTHR43783">
    <property type="entry name" value="UDP-N-ACETYLGLUCOSAMINE 1-CARBOXYVINYLTRANSFERASE"/>
    <property type="match status" value="1"/>
</dbReference>
<evidence type="ECO:0000256" key="11">
    <source>
        <dbReference type="ARBA" id="ARBA00047527"/>
    </source>
</evidence>
<evidence type="ECO:0000313" key="15">
    <source>
        <dbReference type="Proteomes" id="UP000577362"/>
    </source>
</evidence>
<dbReference type="CDD" id="cd01555">
    <property type="entry name" value="UdpNAET"/>
    <property type="match status" value="1"/>
</dbReference>
<comment type="caution">
    <text evidence="14">The sequence shown here is derived from an EMBL/GenBank/DDBJ whole genome shotgun (WGS) entry which is preliminary data.</text>
</comment>
<dbReference type="InterPro" id="IPR036968">
    <property type="entry name" value="Enolpyruvate_Tfrase_sf"/>
</dbReference>
<dbReference type="Gene3D" id="3.65.10.10">
    <property type="entry name" value="Enolpyruvate transferase domain"/>
    <property type="match status" value="2"/>
</dbReference>
<dbReference type="GO" id="GO:0051301">
    <property type="term" value="P:cell division"/>
    <property type="evidence" value="ECO:0007669"/>
    <property type="project" value="UniProtKB-KW"/>
</dbReference>